<evidence type="ECO:0008006" key="4">
    <source>
        <dbReference type="Google" id="ProtNLM"/>
    </source>
</evidence>
<organism evidence="2 3">
    <name type="scientific">Phytohabitans aurantiacus</name>
    <dbReference type="NCBI Taxonomy" id="3016789"/>
    <lineage>
        <taxon>Bacteria</taxon>
        <taxon>Bacillati</taxon>
        <taxon>Actinomycetota</taxon>
        <taxon>Actinomycetes</taxon>
        <taxon>Micromonosporales</taxon>
        <taxon>Micromonosporaceae</taxon>
    </lineage>
</organism>
<reference evidence="2" key="1">
    <citation type="submission" date="2022-12" db="EMBL/GenBank/DDBJ databases">
        <title>New Phytohabitans aurantiacus sp. RD004123 nov., an actinomycete isolated from soil.</title>
        <authorList>
            <person name="Triningsih D.W."/>
            <person name="Harunari E."/>
            <person name="Igarashi Y."/>
        </authorList>
    </citation>
    <scope>NUCLEOTIDE SEQUENCE</scope>
    <source>
        <strain evidence="2">RD004123</strain>
    </source>
</reference>
<evidence type="ECO:0000313" key="2">
    <source>
        <dbReference type="EMBL" id="GLI03148.1"/>
    </source>
</evidence>
<dbReference type="EMBL" id="BSDI01000076">
    <property type="protein sequence ID" value="GLI03148.1"/>
    <property type="molecule type" value="Genomic_DNA"/>
</dbReference>
<evidence type="ECO:0000313" key="3">
    <source>
        <dbReference type="Proteomes" id="UP001144280"/>
    </source>
</evidence>
<comment type="caution">
    <text evidence="2">The sequence shown here is derived from an EMBL/GenBank/DDBJ whole genome shotgun (WGS) entry which is preliminary data.</text>
</comment>
<name>A0ABQ5R9T4_9ACTN</name>
<dbReference type="RefSeq" id="WP_281905122.1">
    <property type="nucleotide sequence ID" value="NZ_BSDI01000076.1"/>
</dbReference>
<gene>
    <name evidence="2" type="ORF">Pa4123_84260</name>
</gene>
<accession>A0ABQ5R9T4</accession>
<feature type="region of interest" description="Disordered" evidence="1">
    <location>
        <begin position="273"/>
        <end position="294"/>
    </location>
</feature>
<protein>
    <recommendedName>
        <fullName evidence="4">DUF222 domain-containing protein</fullName>
    </recommendedName>
</protein>
<feature type="compositionally biased region" description="Basic and acidic residues" evidence="1">
    <location>
        <begin position="273"/>
        <end position="283"/>
    </location>
</feature>
<sequence length="294" mass="30806">MSLIQELGARVRATSDDLPLGLVTAAVERLRLAGELLMWVRQTSGNPMGVPQLAGALEHAEQAAQAVRVAQDSLLAYLTALGLTHEGSAAPDGAWRAGLAAEGDRVAPPSSAPPPPLGQWWGQRVSELTGNSADAARAEPTENAATEGADLMRRVAAGVRASDRDRLRRELAGVAPPIGLGMSALAPPVLHRLASDLLRHLPGPDDLPVLTREAGPRVRDLLPGLPPPVLDTLLARVCRVPLAERAQGEAEPHPADSAVASGVLTGVLLQLLHREPDSLDPHAPEPVQQPENNA</sequence>
<keyword evidence="3" id="KW-1185">Reference proteome</keyword>
<proteinExistence type="predicted"/>
<dbReference type="Proteomes" id="UP001144280">
    <property type="component" value="Unassembled WGS sequence"/>
</dbReference>
<evidence type="ECO:0000256" key="1">
    <source>
        <dbReference type="SAM" id="MobiDB-lite"/>
    </source>
</evidence>